<organism evidence="3 4">
    <name type="scientific">Schizophyllum amplum</name>
    <dbReference type="NCBI Taxonomy" id="97359"/>
    <lineage>
        <taxon>Eukaryota</taxon>
        <taxon>Fungi</taxon>
        <taxon>Dikarya</taxon>
        <taxon>Basidiomycota</taxon>
        <taxon>Agaricomycotina</taxon>
        <taxon>Agaricomycetes</taxon>
        <taxon>Agaricomycetidae</taxon>
        <taxon>Agaricales</taxon>
        <taxon>Schizophyllaceae</taxon>
        <taxon>Schizophyllum</taxon>
    </lineage>
</organism>
<keyword evidence="1" id="KW-0812">Transmembrane</keyword>
<dbReference type="InterPro" id="IPR051783">
    <property type="entry name" value="NAD(P)-dependent_oxidoreduct"/>
</dbReference>
<dbReference type="GO" id="GO:0005737">
    <property type="term" value="C:cytoplasm"/>
    <property type="evidence" value="ECO:0007669"/>
    <property type="project" value="TreeGrafter"/>
</dbReference>
<dbReference type="OrthoDB" id="2130169at2759"/>
<sequence>MANDDDLHIFMANNLNIFMTGATGYIGGAVLARLLRGQNSQKLHIKALVRDAGKALKLKDFGVEPVMGTLDDAELIEKEASKADVIISAASADHEPSCQAILRGAKTSFRRTAMQPIFIHTSGIMSLADNARGMHGTDTIYDDADANAIAALPVTQLHRNVDTKIVAADAAGYVYAYLVLPSLIYGQASHALARAGITNTRSIAIPILSKAALARGRPGVIGRGANVVPCVELEEQADMYIVLMNAALRGAPFTRHGREGHYFGASDECTLEQVSRGIGQAMVKLGCATDPNPTPFTMEEIDEYLWGSEVMGANARCQATQAKALGWKPTKTTKDMLESIEKEVQDCIRA</sequence>
<dbReference type="InterPro" id="IPR036291">
    <property type="entry name" value="NAD(P)-bd_dom_sf"/>
</dbReference>
<accession>A0A550C796</accession>
<keyword evidence="1" id="KW-1133">Transmembrane helix</keyword>
<reference evidence="3 4" key="1">
    <citation type="journal article" date="2019" name="New Phytol.">
        <title>Comparative genomics reveals unique wood-decay strategies and fruiting body development in the Schizophyllaceae.</title>
        <authorList>
            <person name="Almasi E."/>
            <person name="Sahu N."/>
            <person name="Krizsan K."/>
            <person name="Balint B."/>
            <person name="Kovacs G.M."/>
            <person name="Kiss B."/>
            <person name="Cseklye J."/>
            <person name="Drula E."/>
            <person name="Henrissat B."/>
            <person name="Nagy I."/>
            <person name="Chovatia M."/>
            <person name="Adam C."/>
            <person name="LaButti K."/>
            <person name="Lipzen A."/>
            <person name="Riley R."/>
            <person name="Grigoriev I.V."/>
            <person name="Nagy L.G."/>
        </authorList>
    </citation>
    <scope>NUCLEOTIDE SEQUENCE [LARGE SCALE GENOMIC DNA]</scope>
    <source>
        <strain evidence="3 4">NL-1724</strain>
    </source>
</reference>
<dbReference type="PANTHER" id="PTHR48079">
    <property type="entry name" value="PROTEIN YEEZ"/>
    <property type="match status" value="1"/>
</dbReference>
<dbReference type="InterPro" id="IPR008030">
    <property type="entry name" value="NmrA-like"/>
</dbReference>
<dbReference type="STRING" id="97359.A0A550C796"/>
<evidence type="ECO:0000313" key="3">
    <source>
        <dbReference type="EMBL" id="TRM60664.1"/>
    </source>
</evidence>
<feature type="domain" description="NmrA-like" evidence="2">
    <location>
        <begin position="16"/>
        <end position="92"/>
    </location>
</feature>
<name>A0A550C796_9AGAR</name>
<dbReference type="Pfam" id="PF05368">
    <property type="entry name" value="NmrA"/>
    <property type="match status" value="1"/>
</dbReference>
<dbReference type="Gene3D" id="3.40.50.720">
    <property type="entry name" value="NAD(P)-binding Rossmann-like Domain"/>
    <property type="match status" value="1"/>
</dbReference>
<dbReference type="PANTHER" id="PTHR48079:SF6">
    <property type="entry name" value="NAD(P)-BINDING DOMAIN-CONTAINING PROTEIN-RELATED"/>
    <property type="match status" value="1"/>
</dbReference>
<gene>
    <name evidence="3" type="ORF">BD626DRAFT_571712</name>
</gene>
<comment type="caution">
    <text evidence="3">The sequence shown here is derived from an EMBL/GenBank/DDBJ whole genome shotgun (WGS) entry which is preliminary data.</text>
</comment>
<keyword evidence="1" id="KW-0472">Membrane</keyword>
<dbReference type="AlphaFoldDB" id="A0A550C796"/>
<dbReference type="Proteomes" id="UP000320762">
    <property type="component" value="Unassembled WGS sequence"/>
</dbReference>
<feature type="transmembrane region" description="Helical" evidence="1">
    <location>
        <begin position="15"/>
        <end position="35"/>
    </location>
</feature>
<dbReference type="GO" id="GO:0004029">
    <property type="term" value="F:aldehyde dehydrogenase (NAD+) activity"/>
    <property type="evidence" value="ECO:0007669"/>
    <property type="project" value="TreeGrafter"/>
</dbReference>
<evidence type="ECO:0000259" key="2">
    <source>
        <dbReference type="Pfam" id="PF05368"/>
    </source>
</evidence>
<dbReference type="EMBL" id="VDMD01000021">
    <property type="protein sequence ID" value="TRM60664.1"/>
    <property type="molecule type" value="Genomic_DNA"/>
</dbReference>
<keyword evidence="4" id="KW-1185">Reference proteome</keyword>
<protein>
    <recommendedName>
        <fullName evidence="2">NmrA-like domain-containing protein</fullName>
    </recommendedName>
</protein>
<dbReference type="SUPFAM" id="SSF51735">
    <property type="entry name" value="NAD(P)-binding Rossmann-fold domains"/>
    <property type="match status" value="1"/>
</dbReference>
<evidence type="ECO:0000256" key="1">
    <source>
        <dbReference type="SAM" id="Phobius"/>
    </source>
</evidence>
<evidence type="ECO:0000313" key="4">
    <source>
        <dbReference type="Proteomes" id="UP000320762"/>
    </source>
</evidence>
<proteinExistence type="predicted"/>